<dbReference type="Proteomes" id="UP000198670">
    <property type="component" value="Unassembled WGS sequence"/>
</dbReference>
<evidence type="ECO:0000313" key="3">
    <source>
        <dbReference type="Proteomes" id="UP000198670"/>
    </source>
</evidence>
<name>A0A1I3ILZ4_9SPHI</name>
<dbReference type="SUPFAM" id="SSF51206">
    <property type="entry name" value="cAMP-binding domain-like"/>
    <property type="match status" value="1"/>
</dbReference>
<dbReference type="PROSITE" id="PS50042">
    <property type="entry name" value="CNMP_BINDING_3"/>
    <property type="match status" value="1"/>
</dbReference>
<dbReference type="CDD" id="cd00038">
    <property type="entry name" value="CAP_ED"/>
    <property type="match status" value="1"/>
</dbReference>
<dbReference type="InterPro" id="IPR014710">
    <property type="entry name" value="RmlC-like_jellyroll"/>
</dbReference>
<evidence type="ECO:0000259" key="1">
    <source>
        <dbReference type="PROSITE" id="PS50042"/>
    </source>
</evidence>
<dbReference type="Gene3D" id="2.60.120.10">
    <property type="entry name" value="Jelly Rolls"/>
    <property type="match status" value="1"/>
</dbReference>
<dbReference type="STRING" id="1477437.SAMN05444682_104147"/>
<dbReference type="GO" id="GO:0016301">
    <property type="term" value="F:kinase activity"/>
    <property type="evidence" value="ECO:0007669"/>
    <property type="project" value="UniProtKB-KW"/>
</dbReference>
<proteinExistence type="predicted"/>
<organism evidence="2 3">
    <name type="scientific">Parapedobacter indicus</name>
    <dbReference type="NCBI Taxonomy" id="1477437"/>
    <lineage>
        <taxon>Bacteria</taxon>
        <taxon>Pseudomonadati</taxon>
        <taxon>Bacteroidota</taxon>
        <taxon>Sphingobacteriia</taxon>
        <taxon>Sphingobacteriales</taxon>
        <taxon>Sphingobacteriaceae</taxon>
        <taxon>Parapedobacter</taxon>
    </lineage>
</organism>
<accession>A0A1I3ILZ4</accession>
<dbReference type="RefSeq" id="WP_090626413.1">
    <property type="nucleotide sequence ID" value="NZ_FOQO01000004.1"/>
</dbReference>
<reference evidence="2 3" key="1">
    <citation type="submission" date="2016-10" db="EMBL/GenBank/DDBJ databases">
        <authorList>
            <person name="de Groot N.N."/>
        </authorList>
    </citation>
    <scope>NUCLEOTIDE SEQUENCE [LARGE SCALE GENOMIC DNA]</scope>
    <source>
        <strain evidence="2 3">RK1</strain>
    </source>
</reference>
<gene>
    <name evidence="2" type="ORF">SAMN05444682_104147</name>
</gene>
<dbReference type="Pfam" id="PF00027">
    <property type="entry name" value="cNMP_binding"/>
    <property type="match status" value="1"/>
</dbReference>
<dbReference type="AlphaFoldDB" id="A0A1I3ILZ4"/>
<feature type="domain" description="Cyclic nucleotide-binding" evidence="1">
    <location>
        <begin position="1"/>
        <end position="105"/>
    </location>
</feature>
<keyword evidence="3" id="KW-1185">Reference proteome</keyword>
<keyword evidence="2" id="KW-0418">Kinase</keyword>
<sequence>MNAVSELYNRIENLHLWEKSIVVERNQYLAEYGMVEKKLYYVVSGSLKVCMLDGEEEHIVRFGYQGDFITSLDSFISGKPSDFYIQAIKRTEVKVISKAAYLSFVELNPANRQLWQDMLEQLVLQQLEREKDMLTSSPKDRYQRVLKRSPQLFQQIPHKHIASYLRMAPETLSRLKKS</sequence>
<protein>
    <submittedName>
        <fullName evidence="2">cAMP-binding domain of CRP or a regulatory subunit of cAMP-dependent protein kinases</fullName>
    </submittedName>
</protein>
<dbReference type="EMBL" id="FOQO01000004">
    <property type="protein sequence ID" value="SFI48981.1"/>
    <property type="molecule type" value="Genomic_DNA"/>
</dbReference>
<evidence type="ECO:0000313" key="2">
    <source>
        <dbReference type="EMBL" id="SFI48981.1"/>
    </source>
</evidence>
<dbReference type="OrthoDB" id="792939at2"/>
<dbReference type="InterPro" id="IPR018490">
    <property type="entry name" value="cNMP-bd_dom_sf"/>
</dbReference>
<dbReference type="InterPro" id="IPR000595">
    <property type="entry name" value="cNMP-bd_dom"/>
</dbReference>
<keyword evidence="2" id="KW-0808">Transferase</keyword>